<dbReference type="Ensembl" id="ENSCCRT00015000406.1">
    <property type="protein sequence ID" value="ENSCCRP00015000383.1"/>
    <property type="gene ID" value="ENSCCRG00015000279.1"/>
</dbReference>
<feature type="chain" id="PRO_5034265329" description="Reverse transcriptase/retrotransposon-derived protein RNase H-like domain-containing protein" evidence="2">
    <location>
        <begin position="32"/>
        <end position="213"/>
    </location>
</feature>
<feature type="signal peptide" evidence="2">
    <location>
        <begin position="1"/>
        <end position="31"/>
    </location>
</feature>
<dbReference type="InterPro" id="IPR043128">
    <property type="entry name" value="Rev_trsase/Diguanyl_cyclase"/>
</dbReference>
<evidence type="ECO:0000256" key="1">
    <source>
        <dbReference type="ARBA" id="ARBA00023268"/>
    </source>
</evidence>
<dbReference type="SUPFAM" id="SSF56672">
    <property type="entry name" value="DNA/RNA polymerases"/>
    <property type="match status" value="1"/>
</dbReference>
<reference evidence="4" key="1">
    <citation type="submission" date="2025-08" db="UniProtKB">
        <authorList>
            <consortium name="Ensembl"/>
        </authorList>
    </citation>
    <scope>IDENTIFICATION</scope>
</reference>
<evidence type="ECO:0000259" key="3">
    <source>
        <dbReference type="Pfam" id="PF17919"/>
    </source>
</evidence>
<protein>
    <recommendedName>
        <fullName evidence="3">Reverse transcriptase/retrotransposon-derived protein RNase H-like domain-containing protein</fullName>
    </recommendedName>
</protein>
<evidence type="ECO:0000256" key="2">
    <source>
        <dbReference type="SAM" id="SignalP"/>
    </source>
</evidence>
<keyword evidence="2" id="KW-0732">Signal</keyword>
<keyword evidence="1" id="KW-0511">Multifunctional enzyme</keyword>
<dbReference type="Pfam" id="PF17919">
    <property type="entry name" value="RT_RNaseH_2"/>
    <property type="match status" value="1"/>
</dbReference>
<proteinExistence type="predicted"/>
<accession>A0A8C1S0B5</accession>
<dbReference type="InterPro" id="IPR041577">
    <property type="entry name" value="RT_RNaseH_2"/>
</dbReference>
<name>A0A8C1S0B5_CYPCA</name>
<dbReference type="AlphaFoldDB" id="A0A8C1S0B5"/>
<organism evidence="4 5">
    <name type="scientific">Cyprinus carpio</name>
    <name type="common">Common carp</name>
    <dbReference type="NCBI Taxonomy" id="7962"/>
    <lineage>
        <taxon>Eukaryota</taxon>
        <taxon>Metazoa</taxon>
        <taxon>Chordata</taxon>
        <taxon>Craniata</taxon>
        <taxon>Vertebrata</taxon>
        <taxon>Euteleostomi</taxon>
        <taxon>Actinopterygii</taxon>
        <taxon>Neopterygii</taxon>
        <taxon>Teleostei</taxon>
        <taxon>Ostariophysi</taxon>
        <taxon>Cypriniformes</taxon>
        <taxon>Cyprinidae</taxon>
        <taxon>Cyprininae</taxon>
        <taxon>Cyprinus</taxon>
    </lineage>
</organism>
<dbReference type="GO" id="GO:0003824">
    <property type="term" value="F:catalytic activity"/>
    <property type="evidence" value="ECO:0007669"/>
    <property type="project" value="UniProtKB-KW"/>
</dbReference>
<dbReference type="PANTHER" id="PTHR37984">
    <property type="entry name" value="PROTEIN CBG26694"/>
    <property type="match status" value="1"/>
</dbReference>
<dbReference type="InterPro" id="IPR043502">
    <property type="entry name" value="DNA/RNA_pol_sf"/>
</dbReference>
<dbReference type="FunFam" id="3.30.70.270:FF:000020">
    <property type="entry name" value="Transposon Tf2-6 polyprotein-like Protein"/>
    <property type="match status" value="1"/>
</dbReference>
<dbReference type="Gene3D" id="3.30.70.270">
    <property type="match status" value="1"/>
</dbReference>
<evidence type="ECO:0000313" key="4">
    <source>
        <dbReference type="Ensembl" id="ENSCCRP00015000383.1"/>
    </source>
</evidence>
<dbReference type="FunFam" id="3.10.20.370:FF:000001">
    <property type="entry name" value="Retrovirus-related Pol polyprotein from transposon 17.6-like protein"/>
    <property type="match status" value="1"/>
</dbReference>
<dbReference type="InterPro" id="IPR050951">
    <property type="entry name" value="Retrovirus_Pol_polyprotein"/>
</dbReference>
<dbReference type="Proteomes" id="UP000694700">
    <property type="component" value="Unplaced"/>
</dbReference>
<feature type="domain" description="Reverse transcriptase/retrotransposon-derived protein RNase H-like" evidence="3">
    <location>
        <begin position="80"/>
        <end position="173"/>
    </location>
</feature>
<dbReference type="PANTHER" id="PTHR37984:SF5">
    <property type="entry name" value="PROTEIN NYNRIN-LIKE"/>
    <property type="match status" value="1"/>
</dbReference>
<evidence type="ECO:0000313" key="5">
    <source>
        <dbReference type="Proteomes" id="UP000694700"/>
    </source>
</evidence>
<sequence>MTAFIFHCGLFQFRVLPFGLCILPNEGKVRAATDFKTPTCVKQVRQFLGLTDYYIRFIHDYAHHAEPLFVFTRTDVPFVWSSECQTGMDFLKDKLTSAPVLRFLDFSLPFFIHTDACDIGLDAALMQRDNNGRDVVVAYVSRALLKSERPYSTPEKESLAVIWALEHFQPALLTVPPPLPRVFLCTGPVHPGRDLPRCPSLRHPQSGRASRRG</sequence>